<feature type="domain" description="SHSP" evidence="5">
    <location>
        <begin position="61"/>
        <end position="169"/>
    </location>
</feature>
<dbReference type="GO" id="GO:0009408">
    <property type="term" value="P:response to heat"/>
    <property type="evidence" value="ECO:0007669"/>
    <property type="project" value="TreeGrafter"/>
</dbReference>
<dbReference type="PRINTS" id="PR00299">
    <property type="entry name" value="ACRYSTALLIN"/>
</dbReference>
<dbReference type="Pfam" id="PF00011">
    <property type="entry name" value="HSP20"/>
    <property type="match status" value="1"/>
</dbReference>
<dbReference type="GO" id="GO:0005737">
    <property type="term" value="C:cytoplasm"/>
    <property type="evidence" value="ECO:0007669"/>
    <property type="project" value="TreeGrafter"/>
</dbReference>
<dbReference type="GO" id="GO:0051082">
    <property type="term" value="F:unfolded protein binding"/>
    <property type="evidence" value="ECO:0007669"/>
    <property type="project" value="TreeGrafter"/>
</dbReference>
<dbReference type="InterPro" id="IPR001436">
    <property type="entry name" value="Alpha-crystallin/sHSP_animal"/>
</dbReference>
<dbReference type="PANTHER" id="PTHR45640">
    <property type="entry name" value="HEAT SHOCK PROTEIN HSP-12.2-RELATED"/>
    <property type="match status" value="1"/>
</dbReference>
<dbReference type="AlphaFoldDB" id="A0A9N9TL38"/>
<evidence type="ECO:0000256" key="1">
    <source>
        <dbReference type="ARBA" id="ARBA00023016"/>
    </source>
</evidence>
<dbReference type="InterPro" id="IPR002068">
    <property type="entry name" value="A-crystallin/Hsp20_dom"/>
</dbReference>
<comment type="similarity">
    <text evidence="2 3">Belongs to the small heat shock protein (HSP20) family.</text>
</comment>
<evidence type="ECO:0000313" key="7">
    <source>
        <dbReference type="Proteomes" id="UP001153712"/>
    </source>
</evidence>
<dbReference type="SUPFAM" id="SSF49764">
    <property type="entry name" value="HSP20-like chaperones"/>
    <property type="match status" value="1"/>
</dbReference>
<protein>
    <recommendedName>
        <fullName evidence="5">SHSP domain-containing protein</fullName>
    </recommendedName>
</protein>
<dbReference type="PROSITE" id="PS01031">
    <property type="entry name" value="SHSP"/>
    <property type="match status" value="1"/>
</dbReference>
<dbReference type="EMBL" id="OU900095">
    <property type="protein sequence ID" value="CAG9858412.1"/>
    <property type="molecule type" value="Genomic_DNA"/>
</dbReference>
<dbReference type="Gene3D" id="2.60.40.790">
    <property type="match status" value="1"/>
</dbReference>
<evidence type="ECO:0000256" key="2">
    <source>
        <dbReference type="PROSITE-ProRule" id="PRU00285"/>
    </source>
</evidence>
<dbReference type="GO" id="GO:0005634">
    <property type="term" value="C:nucleus"/>
    <property type="evidence" value="ECO:0007669"/>
    <property type="project" value="TreeGrafter"/>
</dbReference>
<accession>A0A9N9TL38</accession>
<feature type="region of interest" description="Disordered" evidence="4">
    <location>
        <begin position="165"/>
        <end position="189"/>
    </location>
</feature>
<keyword evidence="7" id="KW-1185">Reference proteome</keyword>
<dbReference type="PANTHER" id="PTHR45640:SF13">
    <property type="entry name" value="HEAT SHOCK PROTEIN 22-RELATED"/>
    <property type="match status" value="1"/>
</dbReference>
<dbReference type="Proteomes" id="UP001153712">
    <property type="component" value="Chromosome 2"/>
</dbReference>
<name>A0A9N9TL38_PHYSR</name>
<feature type="compositionally biased region" description="Basic and acidic residues" evidence="4">
    <location>
        <begin position="174"/>
        <end position="189"/>
    </location>
</feature>
<dbReference type="GO" id="GO:0042026">
    <property type="term" value="P:protein refolding"/>
    <property type="evidence" value="ECO:0007669"/>
    <property type="project" value="TreeGrafter"/>
</dbReference>
<reference evidence="6" key="1">
    <citation type="submission" date="2022-01" db="EMBL/GenBank/DDBJ databases">
        <authorList>
            <person name="King R."/>
        </authorList>
    </citation>
    <scope>NUCLEOTIDE SEQUENCE</scope>
</reference>
<keyword evidence="1" id="KW-0346">Stress response</keyword>
<evidence type="ECO:0000313" key="6">
    <source>
        <dbReference type="EMBL" id="CAG9858412.1"/>
    </source>
</evidence>
<gene>
    <name evidence="6" type="ORF">PHYEVI_LOCUS4801</name>
</gene>
<evidence type="ECO:0000256" key="4">
    <source>
        <dbReference type="SAM" id="MobiDB-lite"/>
    </source>
</evidence>
<evidence type="ECO:0000256" key="3">
    <source>
        <dbReference type="RuleBase" id="RU003616"/>
    </source>
</evidence>
<evidence type="ECO:0000259" key="5">
    <source>
        <dbReference type="PROSITE" id="PS01031"/>
    </source>
</evidence>
<dbReference type="CDD" id="cd06526">
    <property type="entry name" value="metazoan_ACD"/>
    <property type="match status" value="1"/>
</dbReference>
<proteinExistence type="inferred from homology"/>
<dbReference type="OrthoDB" id="1431247at2759"/>
<sequence>MWQHGFCQDNMALLPLLIDDSWLAPRRDTLRRNLCDVRDLFHPLSVVSNLLDSPEHLRDLHAALQQAAGAQVTIDKDRFQANFDVQHFKPEEITVKVTGDNAVTVEAKHEEKQDEHGQIYRHFVRKYVLPEKCDVSRLESRLSSDGVLTITAPTIGEKVEHKAIPITQTGKPARSVEKKRAEEPRSRSE</sequence>
<dbReference type="InterPro" id="IPR008978">
    <property type="entry name" value="HSP20-like_chaperone"/>
</dbReference>
<organism evidence="6 7">
    <name type="scientific">Phyllotreta striolata</name>
    <name type="common">Striped flea beetle</name>
    <name type="synonym">Crioceris striolata</name>
    <dbReference type="NCBI Taxonomy" id="444603"/>
    <lineage>
        <taxon>Eukaryota</taxon>
        <taxon>Metazoa</taxon>
        <taxon>Ecdysozoa</taxon>
        <taxon>Arthropoda</taxon>
        <taxon>Hexapoda</taxon>
        <taxon>Insecta</taxon>
        <taxon>Pterygota</taxon>
        <taxon>Neoptera</taxon>
        <taxon>Endopterygota</taxon>
        <taxon>Coleoptera</taxon>
        <taxon>Polyphaga</taxon>
        <taxon>Cucujiformia</taxon>
        <taxon>Chrysomeloidea</taxon>
        <taxon>Chrysomelidae</taxon>
        <taxon>Galerucinae</taxon>
        <taxon>Alticini</taxon>
        <taxon>Phyllotreta</taxon>
    </lineage>
</organism>